<sequence length="154" mass="16539">MSSSIASGAILTGTANLTYYSSYPSCCDGVPDYDGKKYTDTTECTEYSGCDYQGQFAAYRDLTFEEVQQMRIVAFFKTGSTNFYAGKRIRLTKGTKTIDAVIGDTCGDADCGGCCTENAGSLGYLVDLEYFTAVAFLGSTDYVDGTVAFSIFST</sequence>
<keyword evidence="2" id="KW-1185">Reference proteome</keyword>
<proteinExistence type="predicted"/>
<evidence type="ECO:0000313" key="1">
    <source>
        <dbReference type="EMBL" id="KAG5189054.1"/>
    </source>
</evidence>
<dbReference type="EMBL" id="JAFCMP010000057">
    <property type="protein sequence ID" value="KAG5189054.1"/>
    <property type="molecule type" value="Genomic_DNA"/>
</dbReference>
<name>A0A836CKS2_9STRA</name>
<dbReference type="OrthoDB" id="7773056at2759"/>
<dbReference type="Proteomes" id="UP000664859">
    <property type="component" value="Unassembled WGS sequence"/>
</dbReference>
<accession>A0A836CKS2</accession>
<evidence type="ECO:0000313" key="2">
    <source>
        <dbReference type="Proteomes" id="UP000664859"/>
    </source>
</evidence>
<protein>
    <submittedName>
        <fullName evidence="1">Uncharacterized protein</fullName>
    </submittedName>
</protein>
<gene>
    <name evidence="1" type="ORF">JKP88DRAFT_302673</name>
</gene>
<organism evidence="1 2">
    <name type="scientific">Tribonema minus</name>
    <dbReference type="NCBI Taxonomy" id="303371"/>
    <lineage>
        <taxon>Eukaryota</taxon>
        <taxon>Sar</taxon>
        <taxon>Stramenopiles</taxon>
        <taxon>Ochrophyta</taxon>
        <taxon>PX clade</taxon>
        <taxon>Xanthophyceae</taxon>
        <taxon>Tribonematales</taxon>
        <taxon>Tribonemataceae</taxon>
        <taxon>Tribonema</taxon>
    </lineage>
</organism>
<reference evidence="1" key="1">
    <citation type="submission" date="2021-02" db="EMBL/GenBank/DDBJ databases">
        <title>First Annotated Genome of the Yellow-green Alga Tribonema minus.</title>
        <authorList>
            <person name="Mahan K.M."/>
        </authorList>
    </citation>
    <scope>NUCLEOTIDE SEQUENCE</scope>
    <source>
        <strain evidence="1">UTEX B ZZ1240</strain>
    </source>
</reference>
<comment type="caution">
    <text evidence="1">The sequence shown here is derived from an EMBL/GenBank/DDBJ whole genome shotgun (WGS) entry which is preliminary data.</text>
</comment>
<dbReference type="AlphaFoldDB" id="A0A836CKS2"/>